<evidence type="ECO:0000259" key="4">
    <source>
        <dbReference type="Pfam" id="PF00591"/>
    </source>
</evidence>
<keyword evidence="2" id="KW-0808">Transferase</keyword>
<keyword evidence="7" id="KW-1185">Reference proteome</keyword>
<dbReference type="STRING" id="1926881.BTJ39_07715"/>
<dbReference type="Proteomes" id="UP000190667">
    <property type="component" value="Unassembled WGS sequence"/>
</dbReference>
<dbReference type="PANTHER" id="PTHR43285">
    <property type="entry name" value="ANTHRANILATE PHOSPHORIBOSYLTRANSFERASE"/>
    <property type="match status" value="1"/>
</dbReference>
<accession>A0A1S8YP62</accession>
<dbReference type="GO" id="GO:0004048">
    <property type="term" value="F:anthranilate phosphoribosyltransferase activity"/>
    <property type="evidence" value="ECO:0007669"/>
    <property type="project" value="InterPro"/>
</dbReference>
<evidence type="ECO:0000259" key="5">
    <source>
        <dbReference type="Pfam" id="PF02885"/>
    </source>
</evidence>
<dbReference type="Pfam" id="PF00591">
    <property type="entry name" value="Glycos_transf_3"/>
    <property type="match status" value="1"/>
</dbReference>
<feature type="domain" description="Glycosyl transferase family 3 N-terminal" evidence="5">
    <location>
        <begin position="5"/>
        <end position="69"/>
    </location>
</feature>
<dbReference type="InterPro" id="IPR017459">
    <property type="entry name" value="Glycosyl_Trfase_fam3_N_dom"/>
</dbReference>
<dbReference type="SUPFAM" id="SSF52418">
    <property type="entry name" value="Nucleoside phosphorylase/phosphoribosyltransferase catalytic domain"/>
    <property type="match status" value="1"/>
</dbReference>
<keyword evidence="3" id="KW-0057">Aromatic amino acid biosynthesis</keyword>
<dbReference type="InterPro" id="IPR035902">
    <property type="entry name" value="Nuc_phospho_transferase"/>
</dbReference>
<gene>
    <name evidence="6" type="ORF">BTJ39_07715</name>
</gene>
<evidence type="ECO:0000313" key="6">
    <source>
        <dbReference type="EMBL" id="OON40941.1"/>
    </source>
</evidence>
<proteinExistence type="predicted"/>
<comment type="caution">
    <text evidence="6">The sequence shown here is derived from an EMBL/GenBank/DDBJ whole genome shotgun (WGS) entry which is preliminary data.</text>
</comment>
<dbReference type="OrthoDB" id="9768896at2"/>
<name>A0A1S8YP62_9GAMM</name>
<dbReference type="Gene3D" id="1.20.970.10">
    <property type="entry name" value="Transferase, Pyrimidine Nucleoside Phosphorylase, Chain C"/>
    <property type="match status" value="1"/>
</dbReference>
<dbReference type="InterPro" id="IPR036320">
    <property type="entry name" value="Glycosyl_Trfase_fam3_N_dom_sf"/>
</dbReference>
<dbReference type="Pfam" id="PF02885">
    <property type="entry name" value="Glycos_trans_3N"/>
    <property type="match status" value="1"/>
</dbReference>
<keyword evidence="3" id="KW-0028">Amino-acid biosynthesis</keyword>
<dbReference type="GO" id="GO:0000162">
    <property type="term" value="P:L-tryptophan biosynthetic process"/>
    <property type="evidence" value="ECO:0007669"/>
    <property type="project" value="UniProtKB-KW"/>
</dbReference>
<dbReference type="RefSeq" id="WP_078002078.1">
    <property type="nucleotide sequence ID" value="NZ_MRUL01000003.1"/>
</dbReference>
<dbReference type="GO" id="GO:0005829">
    <property type="term" value="C:cytosol"/>
    <property type="evidence" value="ECO:0007669"/>
    <property type="project" value="TreeGrafter"/>
</dbReference>
<dbReference type="EMBL" id="MRUL01000003">
    <property type="protein sequence ID" value="OON40941.1"/>
    <property type="molecule type" value="Genomic_DNA"/>
</dbReference>
<evidence type="ECO:0000256" key="2">
    <source>
        <dbReference type="ARBA" id="ARBA00022679"/>
    </source>
</evidence>
<keyword evidence="1" id="KW-0328">Glycosyltransferase</keyword>
<dbReference type="InterPro" id="IPR000312">
    <property type="entry name" value="Glycosyl_Trfase_fam3"/>
</dbReference>
<dbReference type="NCBIfam" id="NF006005">
    <property type="entry name" value="PRK08136.1"/>
    <property type="match status" value="1"/>
</dbReference>
<evidence type="ECO:0000256" key="1">
    <source>
        <dbReference type="ARBA" id="ARBA00022676"/>
    </source>
</evidence>
<dbReference type="Gene3D" id="3.40.1030.10">
    <property type="entry name" value="Nucleoside phosphorylase/phosphoribosyltransferase catalytic domain"/>
    <property type="match status" value="1"/>
</dbReference>
<reference evidence="6 7" key="1">
    <citation type="submission" date="2016-12" db="EMBL/GenBank/DDBJ databases">
        <title>Izhakiella australiana sp. nov. of genus Izhakiella isolated from Australian desert.</title>
        <authorList>
            <person name="Ji M."/>
        </authorList>
    </citation>
    <scope>NUCLEOTIDE SEQUENCE [LARGE SCALE GENOMIC DNA]</scope>
    <source>
        <strain evidence="6 7">D4N98</strain>
    </source>
</reference>
<keyword evidence="6" id="KW-0238">DNA-binding</keyword>
<dbReference type="GO" id="GO:0003677">
    <property type="term" value="F:DNA binding"/>
    <property type="evidence" value="ECO:0007669"/>
    <property type="project" value="UniProtKB-KW"/>
</dbReference>
<evidence type="ECO:0000313" key="7">
    <source>
        <dbReference type="Proteomes" id="UP000190667"/>
    </source>
</evidence>
<dbReference type="AlphaFoldDB" id="A0A1S8YP62"/>
<dbReference type="SUPFAM" id="SSF47648">
    <property type="entry name" value="Nucleoside phosphorylase/phosphoribosyltransferase N-terminal domain"/>
    <property type="match status" value="1"/>
</dbReference>
<protein>
    <submittedName>
        <fullName evidence="6">DNA-binding protein YbiB</fullName>
    </submittedName>
</protein>
<evidence type="ECO:0000256" key="3">
    <source>
        <dbReference type="ARBA" id="ARBA00022822"/>
    </source>
</evidence>
<organism evidence="6 7">
    <name type="scientific">Izhakiella australiensis</name>
    <dbReference type="NCBI Taxonomy" id="1926881"/>
    <lineage>
        <taxon>Bacteria</taxon>
        <taxon>Pseudomonadati</taxon>
        <taxon>Pseudomonadota</taxon>
        <taxon>Gammaproteobacteria</taxon>
        <taxon>Enterobacterales</taxon>
        <taxon>Erwiniaceae</taxon>
        <taxon>Izhakiella</taxon>
    </lineage>
</organism>
<dbReference type="InterPro" id="IPR005940">
    <property type="entry name" value="Anthranilate_Pribosyl_Tfrase"/>
</dbReference>
<feature type="domain" description="Glycosyl transferase family 3" evidence="4">
    <location>
        <begin position="95"/>
        <end position="321"/>
    </location>
</feature>
<dbReference type="PANTHER" id="PTHR43285:SF4">
    <property type="entry name" value="TRANSFERASE"/>
    <property type="match status" value="1"/>
</dbReference>
<keyword evidence="3" id="KW-0822">Tryptophan biosynthesis</keyword>
<sequence>MEFNQIIKEIGRGKNHARHLDRQTACDLYRQMLAGEVPPLALGAILIALRIKGEGPEEMPGFYQAMQERVAQLKAPVGRPLPVTIPSYNGARRQANLTPLLALLLNKLDFPVLVHGVREDETRVTSEQVFAASGIQPAASVEQAQQALDHGQVAFISIETLCPSLAAQLALRWQLGVRNSAHTLAKLLSPFGEQQTLRLSSVSHPEYVARVGDFFQQLDASALLLNGTEGEVYANPQRCPAITLIRRGAEPQELVARQPELSLAADALPASKSAEDTAKWTMRCLAREVPVPQSLRLQVACCLLAAGRAASIEAGLQRLADAGY</sequence>